<accession>A0A2N9YIE9</accession>
<dbReference type="Pfam" id="PF08378">
    <property type="entry name" value="NERD"/>
    <property type="match status" value="1"/>
</dbReference>
<dbReference type="InterPro" id="IPR011528">
    <property type="entry name" value="NERD"/>
</dbReference>
<dbReference type="Proteomes" id="UP000234271">
    <property type="component" value="Chromosome"/>
</dbReference>
<dbReference type="GO" id="GO:0003916">
    <property type="term" value="F:DNA topoisomerase activity"/>
    <property type="evidence" value="ECO:0007669"/>
    <property type="project" value="InterPro"/>
</dbReference>
<dbReference type="Gene3D" id="3.30.65.10">
    <property type="entry name" value="Bacterial Topoisomerase I, domain 1"/>
    <property type="match status" value="1"/>
</dbReference>
<gene>
    <name evidence="2" type="ORF">BLE401_16715</name>
</gene>
<dbReference type="GO" id="GO:0005694">
    <property type="term" value="C:chromosome"/>
    <property type="evidence" value="ECO:0007669"/>
    <property type="project" value="InterPro"/>
</dbReference>
<keyword evidence="3" id="KW-1185">Reference proteome</keyword>
<dbReference type="EMBL" id="CP018889">
    <property type="protein sequence ID" value="AUI70179.2"/>
    <property type="molecule type" value="Genomic_DNA"/>
</dbReference>
<evidence type="ECO:0000313" key="2">
    <source>
        <dbReference type="EMBL" id="AUI70179.2"/>
    </source>
</evidence>
<dbReference type="SUPFAM" id="SSF57783">
    <property type="entry name" value="Zinc beta-ribbon"/>
    <property type="match status" value="1"/>
</dbReference>
<evidence type="ECO:0000259" key="1">
    <source>
        <dbReference type="PROSITE" id="PS50965"/>
    </source>
</evidence>
<dbReference type="AlphaFoldDB" id="A0A2N9YIE9"/>
<dbReference type="Pfam" id="PF01396">
    <property type="entry name" value="Zn_ribbon_Top1"/>
    <property type="match status" value="1"/>
</dbReference>
<name>A0A2N9YIE9_9GAMM</name>
<dbReference type="PROSITE" id="PS50965">
    <property type="entry name" value="NERD"/>
    <property type="match status" value="1"/>
</dbReference>
<protein>
    <submittedName>
        <fullName evidence="2">NERD domain-containing protein</fullName>
    </submittedName>
</protein>
<sequence>MKSLFTAIKGHVGEFLGAFSQFIFLDNSIYHVFNNVLLPRVNGDTTQIDHIIVSKYGIFVTEAKNMKGWIFGDEKQATWTQTLFKEKYTFQNPLRQNYLHIKTLSELLALEENKFHSVVMFWGTAELKTAMPDNVLTHSYTSYIKSKKVVLLSDSEVKTICDKLSTGKLKNSFANTQKHVDALKKRFESTDICPQCGAKLTLRTAKTGSHRGQQFLGCSRYPTCRYIKNL</sequence>
<dbReference type="GO" id="GO:0003677">
    <property type="term" value="F:DNA binding"/>
    <property type="evidence" value="ECO:0007669"/>
    <property type="project" value="InterPro"/>
</dbReference>
<proteinExistence type="predicted"/>
<dbReference type="STRING" id="288004.AL038_07600"/>
<dbReference type="GO" id="GO:0006265">
    <property type="term" value="P:DNA topological change"/>
    <property type="evidence" value="ECO:0007669"/>
    <property type="project" value="InterPro"/>
</dbReference>
<feature type="domain" description="NERD" evidence="1">
    <location>
        <begin position="9"/>
        <end position="127"/>
    </location>
</feature>
<organism evidence="2 3">
    <name type="scientific">Beggiatoa leptomitoformis</name>
    <dbReference type="NCBI Taxonomy" id="288004"/>
    <lineage>
        <taxon>Bacteria</taxon>
        <taxon>Pseudomonadati</taxon>
        <taxon>Pseudomonadota</taxon>
        <taxon>Gammaproteobacteria</taxon>
        <taxon>Thiotrichales</taxon>
        <taxon>Thiotrichaceae</taxon>
        <taxon>Beggiatoa</taxon>
    </lineage>
</organism>
<dbReference type="OrthoDB" id="5782056at2"/>
<dbReference type="InterPro" id="IPR013498">
    <property type="entry name" value="Topo_IA_Znf"/>
</dbReference>
<reference evidence="3" key="1">
    <citation type="submission" date="2016-12" db="EMBL/GenBank/DDBJ databases">
        <title>Complete Genome Sequence of Beggiatoa leptomitiformis D-401.</title>
        <authorList>
            <person name="Fomenkov A."/>
            <person name="Vincze T."/>
            <person name="Grabovich M."/>
            <person name="Anton B.P."/>
            <person name="Dubinina G."/>
            <person name="Orlova M."/>
            <person name="Belousova E."/>
            <person name="Roberts R.J."/>
        </authorList>
    </citation>
    <scope>NUCLEOTIDE SEQUENCE [LARGE SCALE GENOMIC DNA]</scope>
    <source>
        <strain evidence="3">D-401</strain>
    </source>
</reference>
<evidence type="ECO:0000313" key="3">
    <source>
        <dbReference type="Proteomes" id="UP000234271"/>
    </source>
</evidence>